<accession>A0A0H5D1J9</accession>
<keyword evidence="4" id="KW-1185">Reference proteome</keyword>
<dbReference type="EMBL" id="CVRL01000025">
    <property type="protein sequence ID" value="CRL11026.1"/>
    <property type="molecule type" value="Genomic_DNA"/>
</dbReference>
<dbReference type="STRING" id="481446.NIT7645_00974"/>
<dbReference type="CDD" id="cd03443">
    <property type="entry name" value="PaaI_thioesterase"/>
    <property type="match status" value="1"/>
</dbReference>
<dbReference type="InterPro" id="IPR003736">
    <property type="entry name" value="PAAI_dom"/>
</dbReference>
<dbReference type="PANTHER" id="PTHR43240:SF7">
    <property type="entry name" value="BLR7284 PROTEIN"/>
    <property type="match status" value="1"/>
</dbReference>
<dbReference type="InterPro" id="IPR006683">
    <property type="entry name" value="Thioestr_dom"/>
</dbReference>
<evidence type="ECO:0000256" key="1">
    <source>
        <dbReference type="ARBA" id="ARBA00022801"/>
    </source>
</evidence>
<feature type="domain" description="Thioesterase" evidence="2">
    <location>
        <begin position="55"/>
        <end position="129"/>
    </location>
</feature>
<dbReference type="Gene3D" id="3.10.129.10">
    <property type="entry name" value="Hotdog Thioesterase"/>
    <property type="match status" value="1"/>
</dbReference>
<gene>
    <name evidence="3" type="ORF">NIT7321_01875</name>
</gene>
<dbReference type="GO" id="GO:0061522">
    <property type="term" value="F:1,4-dihydroxy-2-naphthoyl-CoA thioesterase activity"/>
    <property type="evidence" value="ECO:0007669"/>
    <property type="project" value="TreeGrafter"/>
</dbReference>
<dbReference type="AlphaFoldDB" id="A0A0H5D1J9"/>
<protein>
    <submittedName>
        <fullName evidence="3">Putative domain 1</fullName>
    </submittedName>
</protein>
<evidence type="ECO:0000313" key="4">
    <source>
        <dbReference type="Proteomes" id="UP000043764"/>
    </source>
</evidence>
<proteinExistence type="predicted"/>
<dbReference type="InterPro" id="IPR029069">
    <property type="entry name" value="HotDog_dom_sf"/>
</dbReference>
<dbReference type="Pfam" id="PF03061">
    <property type="entry name" value="4HBT"/>
    <property type="match status" value="1"/>
</dbReference>
<reference evidence="4" key="1">
    <citation type="submission" date="2015-05" db="EMBL/GenBank/DDBJ databases">
        <authorList>
            <person name="Rodrigo-Torres Lidia"/>
            <person name="Arahal R.David."/>
        </authorList>
    </citation>
    <scope>NUCLEOTIDE SEQUENCE [LARGE SCALE GENOMIC DNA]</scope>
    <source>
        <strain evidence="4">CECT 7321</strain>
    </source>
</reference>
<keyword evidence="1" id="KW-0378">Hydrolase</keyword>
<organism evidence="3 4">
    <name type="scientific">Phaeobacter italicus</name>
    <dbReference type="NCBI Taxonomy" id="481446"/>
    <lineage>
        <taxon>Bacteria</taxon>
        <taxon>Pseudomonadati</taxon>
        <taxon>Pseudomonadota</taxon>
        <taxon>Alphaproteobacteria</taxon>
        <taxon>Rhodobacterales</taxon>
        <taxon>Roseobacteraceae</taxon>
        <taxon>Phaeobacter</taxon>
    </lineage>
</organism>
<dbReference type="PANTHER" id="PTHR43240">
    <property type="entry name" value="1,4-DIHYDROXY-2-NAPHTHOYL-COA THIOESTERASE 1"/>
    <property type="match status" value="1"/>
</dbReference>
<dbReference type="Proteomes" id="UP000043764">
    <property type="component" value="Unassembled WGS sequence"/>
</dbReference>
<dbReference type="SUPFAM" id="SSF54637">
    <property type="entry name" value="Thioesterase/thiol ester dehydrase-isomerase"/>
    <property type="match status" value="1"/>
</dbReference>
<evidence type="ECO:0000313" key="3">
    <source>
        <dbReference type="EMBL" id="CRL11026.1"/>
    </source>
</evidence>
<name>A0A0H5D1J9_9RHOB</name>
<evidence type="ECO:0000259" key="2">
    <source>
        <dbReference type="Pfam" id="PF03061"/>
    </source>
</evidence>
<sequence length="145" mass="15289">MTGGRMADKKQLARQFIEAIPHARELGMTLTELGDGSAQIVMPYDEKLIGDPETGVIHGGAVSALMDTCCGAAVMSHPAAPGGTATIDLRIDYMRAATPGQSIVTRATCHHMTRNVAFVRAVAMDDDQDNPVATAVGAFTVESKF</sequence>
<dbReference type="NCBIfam" id="TIGR00369">
    <property type="entry name" value="unchar_dom_1"/>
    <property type="match status" value="1"/>
</dbReference>
<dbReference type="GO" id="GO:0005829">
    <property type="term" value="C:cytosol"/>
    <property type="evidence" value="ECO:0007669"/>
    <property type="project" value="TreeGrafter"/>
</dbReference>